<gene>
    <name evidence="1" type="ORF">RHMOL_Rhmol01G0001200</name>
</gene>
<keyword evidence="2" id="KW-1185">Reference proteome</keyword>
<dbReference type="EMBL" id="CM046388">
    <property type="protein sequence ID" value="KAI8570024.1"/>
    <property type="molecule type" value="Genomic_DNA"/>
</dbReference>
<organism evidence="1 2">
    <name type="scientific">Rhododendron molle</name>
    <name type="common">Chinese azalea</name>
    <name type="synonym">Azalea mollis</name>
    <dbReference type="NCBI Taxonomy" id="49168"/>
    <lineage>
        <taxon>Eukaryota</taxon>
        <taxon>Viridiplantae</taxon>
        <taxon>Streptophyta</taxon>
        <taxon>Embryophyta</taxon>
        <taxon>Tracheophyta</taxon>
        <taxon>Spermatophyta</taxon>
        <taxon>Magnoliopsida</taxon>
        <taxon>eudicotyledons</taxon>
        <taxon>Gunneridae</taxon>
        <taxon>Pentapetalae</taxon>
        <taxon>asterids</taxon>
        <taxon>Ericales</taxon>
        <taxon>Ericaceae</taxon>
        <taxon>Ericoideae</taxon>
        <taxon>Rhodoreae</taxon>
        <taxon>Rhododendron</taxon>
    </lineage>
</organism>
<evidence type="ECO:0000313" key="1">
    <source>
        <dbReference type="EMBL" id="KAI8570024.1"/>
    </source>
</evidence>
<evidence type="ECO:0000313" key="2">
    <source>
        <dbReference type="Proteomes" id="UP001062846"/>
    </source>
</evidence>
<accession>A0ACC0PY84</accession>
<proteinExistence type="predicted"/>
<dbReference type="Proteomes" id="UP001062846">
    <property type="component" value="Chromosome 1"/>
</dbReference>
<name>A0ACC0PY84_RHOML</name>
<protein>
    <submittedName>
        <fullName evidence="1">Uncharacterized protein</fullName>
    </submittedName>
</protein>
<sequence>MACASASAPAPAIEFKRLGACRKIPSTKKPRHKHPLTATVAGGAPLKLKAKLPLQLNLPLRRKLSTRGRDWFSCTMTSSCEYPSINSSGIIINWGMCNFKWFRRWYIIIPWSWTSRMVSIYLVLCLSFAAEARDIPHYPFDYHACENVQSYYAGMEDLRGEALQKKLNSIIARHHSLSYKEVWEALKILDAADVDKPEASSEVVEIYSLRVVSKLLAGKPEGWNREHLWPRSFGLMSGPSLTDLHNIRPADVNVNSSRGNKFYGECHVNPSNCRRPATRESASDTETDKERWAPPRQVRGDIARAIMYMAVCYGVNQSGRGLNLHLSDSPNIDTERSYLVVLLTSLFIAPWAIAALYILNKVTQLGVSLPYLSKKEKEKTKEERLLKANKEMGMLSTLLKWNEIDPPSREEKLRNERICIKYQHNRNPFVDHPEYANRIWKHVVPRR</sequence>
<reference evidence="1" key="1">
    <citation type="submission" date="2022-02" db="EMBL/GenBank/DDBJ databases">
        <title>Plant Genome Project.</title>
        <authorList>
            <person name="Zhang R.-G."/>
        </authorList>
    </citation>
    <scope>NUCLEOTIDE SEQUENCE</scope>
    <source>
        <strain evidence="1">AT1</strain>
    </source>
</reference>
<comment type="caution">
    <text evidence="1">The sequence shown here is derived from an EMBL/GenBank/DDBJ whole genome shotgun (WGS) entry which is preliminary data.</text>
</comment>